<gene>
    <name evidence="7" type="ORF">H8K55_05035</name>
</gene>
<reference evidence="7 8" key="1">
    <citation type="submission" date="2020-08" db="EMBL/GenBank/DDBJ databases">
        <title>Novel species isolated from subtropical streams in China.</title>
        <authorList>
            <person name="Lu H."/>
        </authorList>
    </citation>
    <scope>NUCLEOTIDE SEQUENCE [LARGE SCALE GENOMIC DNA]</scope>
    <source>
        <strain evidence="7 8">LX15W</strain>
    </source>
</reference>
<dbReference type="RefSeq" id="WP_186940993.1">
    <property type="nucleotide sequence ID" value="NZ_JACOGA010000004.1"/>
</dbReference>
<feature type="domain" description="Transglutaminase-like" evidence="4">
    <location>
        <begin position="243"/>
        <end position="392"/>
    </location>
</feature>
<feature type="chain" id="PRO_5046032519" description="RHS repeat-associated protein" evidence="3">
    <location>
        <begin position="28"/>
        <end position="2872"/>
    </location>
</feature>
<dbReference type="Gene3D" id="2.60.40.1120">
    <property type="entry name" value="Carboxypeptidase-like, regulatory domain"/>
    <property type="match status" value="1"/>
</dbReference>
<evidence type="ECO:0000259" key="4">
    <source>
        <dbReference type="Pfam" id="PF01841"/>
    </source>
</evidence>
<dbReference type="Pfam" id="PF01841">
    <property type="entry name" value="Transglut_core"/>
    <property type="match status" value="1"/>
</dbReference>
<dbReference type="InterPro" id="IPR008964">
    <property type="entry name" value="Invasin/intimin_cell_adhesion"/>
</dbReference>
<dbReference type="Proteomes" id="UP000624279">
    <property type="component" value="Unassembled WGS sequence"/>
</dbReference>
<accession>A0ABR6Y8L2</accession>
<dbReference type="Gene3D" id="3.10.620.30">
    <property type="match status" value="1"/>
</dbReference>
<dbReference type="InterPro" id="IPR002931">
    <property type="entry name" value="Transglutaminase-like"/>
</dbReference>
<dbReference type="Gene3D" id="2.180.10.10">
    <property type="entry name" value="RHS repeat-associated core"/>
    <property type="match status" value="7"/>
</dbReference>
<dbReference type="SUPFAM" id="SSF101898">
    <property type="entry name" value="NHL repeat"/>
    <property type="match status" value="1"/>
</dbReference>
<feature type="region of interest" description="Disordered" evidence="2">
    <location>
        <begin position="1989"/>
        <end position="2014"/>
    </location>
</feature>
<feature type="domain" description="DUF6531" evidence="5">
    <location>
        <begin position="1506"/>
        <end position="1578"/>
    </location>
</feature>
<name>A0ABR6Y8L2_9BURK</name>
<organism evidence="7 8">
    <name type="scientific">Undibacterium flavidum</name>
    <dbReference type="NCBI Taxonomy" id="2762297"/>
    <lineage>
        <taxon>Bacteria</taxon>
        <taxon>Pseudomonadati</taxon>
        <taxon>Pseudomonadota</taxon>
        <taxon>Betaproteobacteria</taxon>
        <taxon>Burkholderiales</taxon>
        <taxon>Oxalobacteraceae</taxon>
        <taxon>Undibacterium</taxon>
    </lineage>
</organism>
<evidence type="ECO:0000256" key="3">
    <source>
        <dbReference type="SAM" id="SignalP"/>
    </source>
</evidence>
<feature type="region of interest" description="Disordered" evidence="2">
    <location>
        <begin position="1887"/>
        <end position="1914"/>
    </location>
</feature>
<feature type="domain" description="Teneurin-like YD-shell" evidence="6">
    <location>
        <begin position="2714"/>
        <end position="2796"/>
    </location>
</feature>
<keyword evidence="8" id="KW-1185">Reference proteome</keyword>
<evidence type="ECO:0008006" key="9">
    <source>
        <dbReference type="Google" id="ProtNLM"/>
    </source>
</evidence>
<keyword evidence="3" id="KW-0732">Signal</keyword>
<dbReference type="PANTHER" id="PTHR32305">
    <property type="match status" value="1"/>
</dbReference>
<proteinExistence type="predicted"/>
<evidence type="ECO:0000313" key="7">
    <source>
        <dbReference type="EMBL" id="MBC3872942.1"/>
    </source>
</evidence>
<dbReference type="Pfam" id="PF25023">
    <property type="entry name" value="TEN_YD-shell"/>
    <property type="match status" value="1"/>
</dbReference>
<dbReference type="InterPro" id="IPR006530">
    <property type="entry name" value="YD"/>
</dbReference>
<feature type="region of interest" description="Disordered" evidence="2">
    <location>
        <begin position="2540"/>
        <end position="2561"/>
    </location>
</feature>
<protein>
    <recommendedName>
        <fullName evidence="9">RHS repeat-associated protein</fullName>
    </recommendedName>
</protein>
<feature type="compositionally biased region" description="Basic and acidic residues" evidence="2">
    <location>
        <begin position="2003"/>
        <end position="2014"/>
    </location>
</feature>
<feature type="signal peptide" evidence="3">
    <location>
        <begin position="1"/>
        <end position="27"/>
    </location>
</feature>
<dbReference type="SUPFAM" id="SSF49373">
    <property type="entry name" value="Invasin/intimin cell-adhesion fragments"/>
    <property type="match status" value="1"/>
</dbReference>
<evidence type="ECO:0000256" key="1">
    <source>
        <dbReference type="ARBA" id="ARBA00022737"/>
    </source>
</evidence>
<feature type="compositionally biased region" description="Polar residues" evidence="2">
    <location>
        <begin position="1948"/>
        <end position="1958"/>
    </location>
</feature>
<dbReference type="InterPro" id="IPR038765">
    <property type="entry name" value="Papain-like_cys_pep_sf"/>
</dbReference>
<feature type="region of interest" description="Disordered" evidence="2">
    <location>
        <begin position="1948"/>
        <end position="1977"/>
    </location>
</feature>
<evidence type="ECO:0000259" key="5">
    <source>
        <dbReference type="Pfam" id="PF20148"/>
    </source>
</evidence>
<dbReference type="InterPro" id="IPR050708">
    <property type="entry name" value="T6SS_VgrG/RHS"/>
</dbReference>
<evidence type="ECO:0000313" key="8">
    <source>
        <dbReference type="Proteomes" id="UP000624279"/>
    </source>
</evidence>
<evidence type="ECO:0000259" key="6">
    <source>
        <dbReference type="Pfam" id="PF25023"/>
    </source>
</evidence>
<feature type="non-terminal residue" evidence="7">
    <location>
        <position position="2872"/>
    </location>
</feature>
<dbReference type="InterPro" id="IPR056823">
    <property type="entry name" value="TEN-like_YD-shell"/>
</dbReference>
<dbReference type="Pfam" id="PF05593">
    <property type="entry name" value="RHS_repeat"/>
    <property type="match status" value="14"/>
</dbReference>
<dbReference type="InterPro" id="IPR045351">
    <property type="entry name" value="DUF6531"/>
</dbReference>
<dbReference type="SUPFAM" id="SSF54001">
    <property type="entry name" value="Cysteine proteinases"/>
    <property type="match status" value="1"/>
</dbReference>
<dbReference type="NCBIfam" id="TIGR01643">
    <property type="entry name" value="YD_repeat_2x"/>
    <property type="match status" value="16"/>
</dbReference>
<evidence type="ECO:0000256" key="2">
    <source>
        <dbReference type="SAM" id="MobiDB-lite"/>
    </source>
</evidence>
<dbReference type="Pfam" id="PF20148">
    <property type="entry name" value="DUF6531"/>
    <property type="match status" value="1"/>
</dbReference>
<keyword evidence="1" id="KW-0677">Repeat</keyword>
<sequence>MKSRVIKIAMSALMVCATIVFSATAFAQNKNLEQQILQEVAAGRDARVMIDEYHKNQLKTTSIGVDRAAELRQLHIAEQALADALSNWQMRRTDSTFAEVEAVYLQWKAAVIVIESRQKGIESKLQKIASNSAYLSLHRDVTTKLIARLTQIKSLLDPVFSSKEKFVSKDVNGLVKTVIVLLTPKLENVKRESILHANSLPVTAANLPSRTPKLSPAITPSYVKGTEVESLPVDLQDSSEAPLSEEITKQAKVLGNDYIRIYEFVRNHHKTEWYSGSVKGALGTLRSKAGNDVDQASLLIALLRATGVATRYVHGVVEFDTQKLANELGLTDSSTVASALTKAGIAFSPVVRGGRLAAVQLEHTWVTAKVPYTNYRGAVVDGSGQTWIPLDPSTKVSTWTASNVSMTDVGTANEVQNAYLSQVRRQSFGEFLKKQLTDVLQARSGAASDYTAQFGKQELVPLNLSLLPNSLPYVVVAVTHESPTISPSNIVNARVQIRSGNQTVLDALLPVHEISNQRLTISYIPATIEDHRLSLSFGGFDATPLYLMKLRPQIRVGGKVRTIGSGSVVPGSDLSLQIDLTGPFGSQKISQTVMAGAYQALAFSGTGASRPASKDPADSESKAAQILDGLAFAYQQLWNEGDAQIAALTGVRVVRPLPSLTLVSNRMQTVYLNGAPQTLEWRGVSLDAIAHPIEAIGANAKDFLLLSSLHGSSLESVLFQNQLSVDAISADKGFALAKEQSIPTLNVSQQNLNAIDGTDHSLAVKDHIRNLVRQAYRVEVPARRLQYQAWNGSVWRATEEATGAGGYFISGGLAGGEVATGENAWTLGFLADALRSPNSDGANNDPLAGVQLLSISSLDNEIGIAGQVMPLPLNVMVLDKDGFPVQGASVLFQMIAGGGLLNGAATYTATTNALGIASATVTLGQKTAESPMYMRVASGDKYLTKLGQNMIDMSVLSADGMIRIETPVTIFAKPDVLSDIVRTSEKKLKVKAPTASGSTLNSEDDLATGIFIGQFGAMVADQYGNPIANIPVALNIETTLRCNSYDDSFFRGSVLFDNSVNDQGRLSNCPTNMPILGECGNSSFSAMSSTQGSVNAGIISSNAWYAREKIAVQAGPLQQKFDAFDYYDDAKRCYPDFGTYAGRNLLTGLISDDRGVNVSGAKLGSEYKRPIELRFVLPITEEITRISERTGKPEQVGVPFQKLISYPMKVDFHATSGGSTSGVTQTGPSTYQTRLTVGNSPAQHFIDAQAIEGTLRDDKIDYFTYGFGPISAVLPKIESISSINGNHLLLDANGNSSAKATIEYSISPPEYTALGVKLRIYEEEKEYIDLIGDSVKGTGKADIHRGTPFDLKKKYQVELVLGENSLVEMKSEKFQLSTRQSLIISAKGHGGNLDVDLVNQRSCGRSGGIDFSFAQDVRATLSVQSVNANGGILGTPQILFQDQVYSQGSFSHNIDPAQLGSGDFVFTLSATGIADPSQQEQRAGGFSSLFKMHNSLPVGQVIVKGVNLKTGGLVAQTQAIGIPGVGPAFHFQPTYSSGSNGQINTMGANWTHNFDAGLSINSCGEVSVSAGDGGSVRFAPTNDGKLVADKGYHATLVENKVDHSFDFYSKDGTRYHFGLINPQIQWKLAYIEDTNGNRQTLNYDMDAIPAPRLINVTNSDGRQFNLTYAAQKIDRPGVTNIEALVQSVTGPGGLSLKFTYDKFGNLIAVNRNGRTESFAYSTDEIDTYARSLLTSYTDPNGNKTTYTFNKEKLAFTSGGVSNLAMANSMVTTIATPTGNVGFNYDIATLKNSSVTDENGKLTKYTLNAYGSPLAIEDPIGTTRMTWAIDDINMLSKTDARGVKTEYSYDTHGNLLSEKIAGTTITNTYLVQTAAPYIKNRLTSRVDRNGNSTTYTYDERGNRTQESHPESAKISHSYSSNGLILSTTDAMGGVSSFSYDDVGNLKSTKNPIGASQSLTRDARARVVSSTDDAGTTKFDYDDQDQVVSRTDAMGKSRSMSYDKNGNKRTEKDEAGRTTSWTYNALNLPVTITRADGKSKQIDYDNVGNKTAETDFANNTTSYSYDAANRLTKRVEPLGKKTSYTYDEIGNVVSETDALGRITSHSYDELSHRIATVDAAGGNWSMTYDGNGNQLSSTDPLSRITSYDYDGLNRQIKISLAGAATDMAYDKNGNKVRITDRNGHITRHQYDAANRLTSSTDGNGQTTQHSYDKSNNLTQTINANRQVTSHEYDALHRQTATKDGEGYTTRYRYDAVGNLTEETQANGNTISHAYDDLNRLVSTTDRLGQLGAWDYDANGNKITETDANGNTTSHDYNALNYLSKTTAPEGRNHQFTVDLMGNRLSAKDPRGGTTHTIYDDLNRPTEITNALSGSHRISYDKVGNKIQEVDPNGNSTSTTYDELNHPITVTDALSKKHSYRYDKAGNKTSETDKRGITTKYTYDGVNRLLTVSKDGVTITKNQYDDGGNLIFVTDANGNTSNYVYDKRNLRIADNRPLAAITKTVRDAMGDAITVTDPEGRSTTTSYDERRRPTAVTNAAGETTTSHYDGVGNRTSVKRPNGGTTSYHYDAANRLTSIDDAIGGTTSYGYDKSDNHIRISDAQGNQTSSDFDALNRRTQITYPGGATESFTYDANGNLLKHTDGNGIIVSHSYDALNRETAKTYSASADGLTSINISYDNNNNITRVEMQGSKTLISQYSYDNFDRQQQQLDPFGAKVTLSYDANGNQTSLITQDGKVSKYTYDALNRVTSITGQSGTIAYTYDKTGLNTQITYSNGTSSNMRYDAALRMQQVTHAKGNIIHARTDYVFDQNGNRTKETINRNAAAQVTNYSYDKADRLTQTEVIDVNQTVTTAYTLDGVANRTKEIISTKPAGT</sequence>
<dbReference type="EMBL" id="JACOGA010000004">
    <property type="protein sequence ID" value="MBC3872942.1"/>
    <property type="molecule type" value="Genomic_DNA"/>
</dbReference>
<feature type="compositionally biased region" description="Basic and acidic residues" evidence="2">
    <location>
        <begin position="1896"/>
        <end position="1912"/>
    </location>
</feature>
<dbReference type="InterPro" id="IPR031325">
    <property type="entry name" value="RHS_repeat"/>
</dbReference>
<comment type="caution">
    <text evidence="7">The sequence shown here is derived from an EMBL/GenBank/DDBJ whole genome shotgun (WGS) entry which is preliminary data.</text>
</comment>
<dbReference type="PANTHER" id="PTHR32305:SF15">
    <property type="entry name" value="PROTEIN RHSA-RELATED"/>
    <property type="match status" value="1"/>
</dbReference>